<gene>
    <name evidence="9" type="ORF">KHB02_005055</name>
    <name evidence="8" type="ORF">KHB02_34020</name>
</gene>
<evidence type="ECO:0000256" key="4">
    <source>
        <dbReference type="ARBA" id="ARBA00022989"/>
    </source>
</evidence>
<dbReference type="RefSeq" id="WP_213146204.1">
    <property type="nucleotide sequence ID" value="NZ_JAGYPE020000005.1"/>
</dbReference>
<comment type="subcellular location">
    <subcellularLocation>
        <location evidence="1">Cell membrane</location>
        <topology evidence="1">Multi-pass membrane protein</topology>
    </subcellularLocation>
</comment>
<feature type="transmembrane region" description="Helical" evidence="6">
    <location>
        <begin position="136"/>
        <end position="157"/>
    </location>
</feature>
<evidence type="ECO:0000256" key="1">
    <source>
        <dbReference type="ARBA" id="ARBA00004651"/>
    </source>
</evidence>
<evidence type="ECO:0000256" key="2">
    <source>
        <dbReference type="ARBA" id="ARBA00022448"/>
    </source>
</evidence>
<dbReference type="AlphaFoldDB" id="A0A942T4Z8"/>
<dbReference type="PANTHER" id="PTHR42718">
    <property type="entry name" value="MAJOR FACILITATOR SUPERFAMILY MULTIDRUG TRANSPORTER MFSC"/>
    <property type="match status" value="1"/>
</dbReference>
<dbReference type="GO" id="GO:0005886">
    <property type="term" value="C:plasma membrane"/>
    <property type="evidence" value="ECO:0007669"/>
    <property type="project" value="UniProtKB-SubCell"/>
</dbReference>
<keyword evidence="5 6" id="KW-0472">Membrane</keyword>
<feature type="transmembrane region" description="Helical" evidence="6">
    <location>
        <begin position="341"/>
        <end position="360"/>
    </location>
</feature>
<feature type="transmembrane region" description="Helical" evidence="6">
    <location>
        <begin position="219"/>
        <end position="236"/>
    </location>
</feature>
<dbReference type="InterPro" id="IPR036259">
    <property type="entry name" value="MFS_trans_sf"/>
</dbReference>
<feature type="domain" description="Major facilitator superfamily (MFS) profile" evidence="7">
    <location>
        <begin position="1"/>
        <end position="449"/>
    </location>
</feature>
<feature type="transmembrane region" description="Helical" evidence="6">
    <location>
        <begin position="163"/>
        <end position="181"/>
    </location>
</feature>
<keyword evidence="2" id="KW-0813">Transport</keyword>
<feature type="transmembrane region" description="Helical" evidence="6">
    <location>
        <begin position="49"/>
        <end position="65"/>
    </location>
</feature>
<proteinExistence type="predicted"/>
<reference evidence="8" key="1">
    <citation type="submission" date="2021-05" db="EMBL/GenBank/DDBJ databases">
        <title>Novel Bacillus species.</title>
        <authorList>
            <person name="Liu G."/>
        </authorList>
    </citation>
    <scope>NUCLEOTIDE SEQUENCE</scope>
    <source>
        <strain evidence="8 10">FJAT-50051</strain>
    </source>
</reference>
<feature type="transmembrane region" description="Helical" evidence="6">
    <location>
        <begin position="257"/>
        <end position="279"/>
    </location>
</feature>
<evidence type="ECO:0000313" key="10">
    <source>
        <dbReference type="Proteomes" id="UP000677265"/>
    </source>
</evidence>
<evidence type="ECO:0000256" key="6">
    <source>
        <dbReference type="SAM" id="Phobius"/>
    </source>
</evidence>
<keyword evidence="10" id="KW-1185">Reference proteome</keyword>
<dbReference type="Gene3D" id="1.20.1250.20">
    <property type="entry name" value="MFS general substrate transporter like domains"/>
    <property type="match status" value="1"/>
</dbReference>
<accession>A0A942T4Z8</accession>
<dbReference type="EMBL" id="JAGYPE020000005">
    <property type="protein sequence ID" value="MCH6264890.1"/>
    <property type="molecule type" value="Genomic_DNA"/>
</dbReference>
<feature type="transmembrane region" description="Helical" evidence="6">
    <location>
        <begin position="193"/>
        <end position="213"/>
    </location>
</feature>
<comment type="caution">
    <text evidence="8">The sequence shown here is derived from an EMBL/GenBank/DDBJ whole genome shotgun (WGS) entry which is preliminary data.</text>
</comment>
<keyword evidence="3 6" id="KW-0812">Transmembrane</keyword>
<protein>
    <submittedName>
        <fullName evidence="8">MFS transporter</fullName>
    </submittedName>
</protein>
<name>A0A942T4Z8_9BACI</name>
<organism evidence="8">
    <name type="scientific">Neobacillus citreus</name>
    <dbReference type="NCBI Taxonomy" id="2833578"/>
    <lineage>
        <taxon>Bacteria</taxon>
        <taxon>Bacillati</taxon>
        <taxon>Bacillota</taxon>
        <taxon>Bacilli</taxon>
        <taxon>Bacillales</taxon>
        <taxon>Bacillaceae</taxon>
        <taxon>Neobacillus</taxon>
    </lineage>
</organism>
<feature type="transmembrane region" description="Helical" evidence="6">
    <location>
        <begin position="106"/>
        <end position="124"/>
    </location>
</feature>
<keyword evidence="4 6" id="KW-1133">Transmembrane helix</keyword>
<dbReference type="PRINTS" id="PR01036">
    <property type="entry name" value="TCRTETB"/>
</dbReference>
<dbReference type="GO" id="GO:0022857">
    <property type="term" value="F:transmembrane transporter activity"/>
    <property type="evidence" value="ECO:0007669"/>
    <property type="project" value="InterPro"/>
</dbReference>
<feature type="transmembrane region" description="Helical" evidence="6">
    <location>
        <begin position="422"/>
        <end position="442"/>
    </location>
</feature>
<dbReference type="Pfam" id="PF07690">
    <property type="entry name" value="MFS_1"/>
    <property type="match status" value="1"/>
</dbReference>
<evidence type="ECO:0000256" key="3">
    <source>
        <dbReference type="ARBA" id="ARBA00022692"/>
    </source>
</evidence>
<dbReference type="InterPro" id="IPR020846">
    <property type="entry name" value="MFS_dom"/>
</dbReference>
<sequence length="461" mass="50753">MNLSVAQETQLIRLLCFIVPFAVINSYMLNVALPDISVQFGITPSTSSWVVTVSGIISALGTLLYGKLADHFGIKNLATFGVLMFFSGSILCFLAPSYLLLIMGRVIQGIGVSSIPSLAMVIPARYINAESRGKALGMIASTMAFSGVVGPILGGILTGYFHWRYLFLFSMCIILALPFIRKWFPNEVHKQDGMIDISSAGLIAVFIICLMEAITLLNLWLLIVSLCFFVFFLIRQKHSAHPFIPLRLFRNASYRHGIFMGALNTSTNFGVFLITPLLFNQVYGLKGHWIGLLLVPAAFISALLGKYGGSLADQKGSRYVLTISIILLSVGFLLLSTSVGYASWCISICLILTEVGYIFMQPSLANWVSRNLPQEHSGIGMGVYSLSNFLSIAVCGAVITTVVEFDKLPPLNPLVASGQSGIYSNIYFGFFVLTLLNLLFLYKFMYRPEHKLIDTFKQTKI</sequence>
<evidence type="ECO:0000313" key="9">
    <source>
        <dbReference type="EMBL" id="MCH6264890.1"/>
    </source>
</evidence>
<dbReference type="SUPFAM" id="SSF103473">
    <property type="entry name" value="MFS general substrate transporter"/>
    <property type="match status" value="1"/>
</dbReference>
<feature type="transmembrane region" description="Helical" evidence="6">
    <location>
        <begin position="316"/>
        <end position="335"/>
    </location>
</feature>
<dbReference type="EMBL" id="JAGYPE010000007">
    <property type="protein sequence ID" value="MBS4186389.1"/>
    <property type="molecule type" value="Genomic_DNA"/>
</dbReference>
<dbReference type="PROSITE" id="PS50850">
    <property type="entry name" value="MFS"/>
    <property type="match status" value="1"/>
</dbReference>
<evidence type="ECO:0000313" key="8">
    <source>
        <dbReference type="EMBL" id="MBS4186389.1"/>
    </source>
</evidence>
<dbReference type="Gene3D" id="1.20.1720.10">
    <property type="entry name" value="Multidrug resistance protein D"/>
    <property type="match status" value="1"/>
</dbReference>
<feature type="transmembrane region" description="Helical" evidence="6">
    <location>
        <begin position="285"/>
        <end position="304"/>
    </location>
</feature>
<dbReference type="PANTHER" id="PTHR42718:SF9">
    <property type="entry name" value="MAJOR FACILITATOR SUPERFAMILY MULTIDRUG TRANSPORTER MFSC"/>
    <property type="match status" value="1"/>
</dbReference>
<evidence type="ECO:0000256" key="5">
    <source>
        <dbReference type="ARBA" id="ARBA00023136"/>
    </source>
</evidence>
<dbReference type="CDD" id="cd17321">
    <property type="entry name" value="MFS_MMR_MDR_like"/>
    <property type="match status" value="1"/>
</dbReference>
<evidence type="ECO:0000259" key="7">
    <source>
        <dbReference type="PROSITE" id="PS50850"/>
    </source>
</evidence>
<feature type="transmembrane region" description="Helical" evidence="6">
    <location>
        <begin position="77"/>
        <end position="100"/>
    </location>
</feature>
<feature type="transmembrane region" description="Helical" evidence="6">
    <location>
        <begin position="381"/>
        <end position="402"/>
    </location>
</feature>
<feature type="transmembrane region" description="Helical" evidence="6">
    <location>
        <begin position="12"/>
        <end position="29"/>
    </location>
</feature>
<dbReference type="InterPro" id="IPR011701">
    <property type="entry name" value="MFS"/>
</dbReference>
<dbReference type="Proteomes" id="UP000677265">
    <property type="component" value="Unassembled WGS sequence"/>
</dbReference>